<organism evidence="1 2">
    <name type="scientific">Lentibacillus halodurans</name>
    <dbReference type="NCBI Taxonomy" id="237679"/>
    <lineage>
        <taxon>Bacteria</taxon>
        <taxon>Bacillati</taxon>
        <taxon>Bacillota</taxon>
        <taxon>Bacilli</taxon>
        <taxon>Bacillales</taxon>
        <taxon>Bacillaceae</taxon>
        <taxon>Lentibacillus</taxon>
    </lineage>
</organism>
<proteinExistence type="predicted"/>
<name>A0A1I0X9E6_9BACI</name>
<evidence type="ECO:0000313" key="1">
    <source>
        <dbReference type="EMBL" id="SFA97484.1"/>
    </source>
</evidence>
<gene>
    <name evidence="1" type="ORF">SAMN04488072_104255</name>
</gene>
<dbReference type="STRING" id="237679.SAMN04488072_104255"/>
<dbReference type="AlphaFoldDB" id="A0A1I0X9E6"/>
<dbReference type="EMBL" id="FOJW01000004">
    <property type="protein sequence ID" value="SFA97484.1"/>
    <property type="molecule type" value="Genomic_DNA"/>
</dbReference>
<sequence>MPHEHVLFVKVPLIRNSFNVAISPVSSYNHINKLIRLNKLIRFLR</sequence>
<reference evidence="1 2" key="1">
    <citation type="submission" date="2016-10" db="EMBL/GenBank/DDBJ databases">
        <authorList>
            <person name="de Groot N.N."/>
        </authorList>
    </citation>
    <scope>NUCLEOTIDE SEQUENCE [LARGE SCALE GENOMIC DNA]</scope>
    <source>
        <strain evidence="1 2">CGMCC 1.3702</strain>
    </source>
</reference>
<accession>A0A1I0X9E6</accession>
<protein>
    <submittedName>
        <fullName evidence="1">Uncharacterized protein</fullName>
    </submittedName>
</protein>
<evidence type="ECO:0000313" key="2">
    <source>
        <dbReference type="Proteomes" id="UP000198642"/>
    </source>
</evidence>
<dbReference type="Proteomes" id="UP000198642">
    <property type="component" value="Unassembled WGS sequence"/>
</dbReference>
<keyword evidence="2" id="KW-1185">Reference proteome</keyword>